<dbReference type="PANTHER" id="PTHR11439:SF495">
    <property type="entry name" value="REVERSE TRANSCRIPTASE, RNA-DEPENDENT DNA POLYMERASE-RELATED"/>
    <property type="match status" value="1"/>
</dbReference>
<reference evidence="3" key="1">
    <citation type="journal article" date="2022" name="Int. J. Mol. Sci.">
        <title>Draft Genome of Tanacetum Coccineum: Genomic Comparison of Closely Related Tanacetum-Family Plants.</title>
        <authorList>
            <person name="Yamashiro T."/>
            <person name="Shiraishi A."/>
            <person name="Nakayama K."/>
            <person name="Satake H."/>
        </authorList>
    </citation>
    <scope>NUCLEOTIDE SEQUENCE</scope>
</reference>
<accession>A0ABQ5BM35</accession>
<dbReference type="InterPro" id="IPR013103">
    <property type="entry name" value="RVT_2"/>
</dbReference>
<dbReference type="PANTHER" id="PTHR11439">
    <property type="entry name" value="GAG-POL-RELATED RETROTRANSPOSON"/>
    <property type="match status" value="1"/>
</dbReference>
<dbReference type="Proteomes" id="UP001151760">
    <property type="component" value="Unassembled WGS sequence"/>
</dbReference>
<feature type="compositionally biased region" description="Polar residues" evidence="1">
    <location>
        <begin position="9"/>
        <end position="25"/>
    </location>
</feature>
<evidence type="ECO:0000259" key="2">
    <source>
        <dbReference type="Pfam" id="PF07727"/>
    </source>
</evidence>
<keyword evidence="4" id="KW-1185">Reference proteome</keyword>
<feature type="region of interest" description="Disordered" evidence="1">
    <location>
        <begin position="1"/>
        <end position="68"/>
    </location>
</feature>
<evidence type="ECO:0000313" key="4">
    <source>
        <dbReference type="Proteomes" id="UP001151760"/>
    </source>
</evidence>
<evidence type="ECO:0000256" key="1">
    <source>
        <dbReference type="SAM" id="MobiDB-lite"/>
    </source>
</evidence>
<dbReference type="EMBL" id="BQNB010013433">
    <property type="protein sequence ID" value="GJT15906.1"/>
    <property type="molecule type" value="Genomic_DNA"/>
</dbReference>
<organism evidence="3 4">
    <name type="scientific">Tanacetum coccineum</name>
    <dbReference type="NCBI Taxonomy" id="301880"/>
    <lineage>
        <taxon>Eukaryota</taxon>
        <taxon>Viridiplantae</taxon>
        <taxon>Streptophyta</taxon>
        <taxon>Embryophyta</taxon>
        <taxon>Tracheophyta</taxon>
        <taxon>Spermatophyta</taxon>
        <taxon>Magnoliopsida</taxon>
        <taxon>eudicotyledons</taxon>
        <taxon>Gunneridae</taxon>
        <taxon>Pentapetalae</taxon>
        <taxon>asterids</taxon>
        <taxon>campanulids</taxon>
        <taxon>Asterales</taxon>
        <taxon>Asteraceae</taxon>
        <taxon>Asteroideae</taxon>
        <taxon>Anthemideae</taxon>
        <taxon>Anthemidinae</taxon>
        <taxon>Tanacetum</taxon>
    </lineage>
</organism>
<name>A0ABQ5BM35_9ASTR</name>
<proteinExistence type="predicted"/>
<comment type="caution">
    <text evidence="3">The sequence shown here is derived from an EMBL/GenBank/DDBJ whole genome shotgun (WGS) entry which is preliminary data.</text>
</comment>
<dbReference type="SUPFAM" id="SSF56672">
    <property type="entry name" value="DNA/RNA polymerases"/>
    <property type="match status" value="1"/>
</dbReference>
<dbReference type="InterPro" id="IPR043502">
    <property type="entry name" value="DNA/RNA_pol_sf"/>
</dbReference>
<dbReference type="Pfam" id="PF07727">
    <property type="entry name" value="RVT_2"/>
    <property type="match status" value="1"/>
</dbReference>
<feature type="domain" description="Reverse transcriptase Ty1/copia-type" evidence="2">
    <location>
        <begin position="181"/>
        <end position="423"/>
    </location>
</feature>
<protein>
    <submittedName>
        <fullName evidence="3">Ribonuclease H-like domain-containing protein</fullName>
    </submittedName>
</protein>
<sequence>MNYKPVVVGNQSNDSTDLPFSSSSKDSPDVGFKPSREEEKKDTEDPRNKDSEVPRTEEPRVNQEKDACVNSTNTINTVSTTVNAACLDDNAIKENIVYGCDDDPNMPELEEIVYSNDDEDVGAEADINNLDTHIPVCPILTTRIYKDHPVEHINGDIYSAPQTRRMTKSVTEQAMFKEPKKVWTLVDLPNSKKAIGTKWVYKNKKDERGIVIKNKARLVAQGYTQEEGIDYDEVFAPVSRIEAIRLFLAYSSFKDSVLYQMDVKSAFLYGNIEEEVCVCQPPGFEDLDLPDRVYKVEKALYGLHQAPRAWYETLLTYLLDNRFQRGKIDKTLFIRRDKGDILVVQVYVDDISFGSTKKSLCTDFDKMMHKKFQMSSIGELTFFLGLQVKQKEEGIFISQGKYVTEILKKFGFSDVKTASTPMETHKPLLKDAHGEDVDEHLYRSMIRSLMCLTSSRPDIMFAVCTCARFQVNPKSSHLHVVKRIFRYLKGPPKLGLWYPKDIPFDLVAYTNSDYAGASLDRKSTIGVCQFLRCRLISWQCKK</sequence>
<feature type="compositionally biased region" description="Basic and acidic residues" evidence="1">
    <location>
        <begin position="34"/>
        <end position="67"/>
    </location>
</feature>
<evidence type="ECO:0000313" key="3">
    <source>
        <dbReference type="EMBL" id="GJT15906.1"/>
    </source>
</evidence>
<gene>
    <name evidence="3" type="ORF">Tco_0874612</name>
</gene>
<reference evidence="3" key="2">
    <citation type="submission" date="2022-01" db="EMBL/GenBank/DDBJ databases">
        <authorList>
            <person name="Yamashiro T."/>
            <person name="Shiraishi A."/>
            <person name="Satake H."/>
            <person name="Nakayama K."/>
        </authorList>
    </citation>
    <scope>NUCLEOTIDE SEQUENCE</scope>
</reference>